<keyword evidence="1" id="KW-0732">Signal</keyword>
<keyword evidence="3" id="KW-1185">Reference proteome</keyword>
<feature type="chain" id="PRO_5003684166" description="Outer membrane protein beta-barrel domain-containing protein" evidence="1">
    <location>
        <begin position="20"/>
        <end position="223"/>
    </location>
</feature>
<reference evidence="2 3" key="1">
    <citation type="submission" date="2012-06" db="EMBL/GenBank/DDBJ databases">
        <title>The complete genome of Aequorivita sublithincola DSM 14238.</title>
        <authorList>
            <consortium name="US DOE Joint Genome Institute (JGI-PGF)"/>
            <person name="Lucas S."/>
            <person name="Copeland A."/>
            <person name="Lapidus A."/>
            <person name="Goodwin L."/>
            <person name="Pitluck S."/>
            <person name="Peters L."/>
            <person name="Munk A.C.C."/>
            <person name="Kyrpides N."/>
            <person name="Mavromatis K."/>
            <person name="Pagani I."/>
            <person name="Ivanova N."/>
            <person name="Ovchinnikova G."/>
            <person name="Zeytun A."/>
            <person name="Detter J.C."/>
            <person name="Han C."/>
            <person name="Land M."/>
            <person name="Hauser L."/>
            <person name="Markowitz V."/>
            <person name="Cheng J.-F."/>
            <person name="Hugenholtz P."/>
            <person name="Woyke T."/>
            <person name="Wu D."/>
            <person name="Tindall B."/>
            <person name="Faehnrich R."/>
            <person name="Brambilla E."/>
            <person name="Klenk H.-P."/>
            <person name="Eisen J.A."/>
        </authorList>
    </citation>
    <scope>NUCLEOTIDE SEQUENCE [LARGE SCALE GENOMIC DNA]</scope>
    <source>
        <strain evidence="3">DSM 14238 / LMG 21431 / ACAM 643 / 9-3</strain>
    </source>
</reference>
<evidence type="ECO:0008006" key="4">
    <source>
        <dbReference type="Google" id="ProtNLM"/>
    </source>
</evidence>
<dbReference type="EMBL" id="CP003280">
    <property type="protein sequence ID" value="AFL80749.1"/>
    <property type="molecule type" value="Genomic_DNA"/>
</dbReference>
<feature type="signal peptide" evidence="1">
    <location>
        <begin position="1"/>
        <end position="19"/>
    </location>
</feature>
<dbReference type="KEGG" id="asl:Aeqsu_1254"/>
<evidence type="ECO:0000313" key="3">
    <source>
        <dbReference type="Proteomes" id="UP000006049"/>
    </source>
</evidence>
<accession>I3YUT1</accession>
<dbReference type="STRING" id="746697.Aeqsu_1254"/>
<evidence type="ECO:0000313" key="2">
    <source>
        <dbReference type="EMBL" id="AFL80749.1"/>
    </source>
</evidence>
<dbReference type="Proteomes" id="UP000006049">
    <property type="component" value="Chromosome"/>
</dbReference>
<protein>
    <recommendedName>
        <fullName evidence="4">Outer membrane protein beta-barrel domain-containing protein</fullName>
    </recommendedName>
</protein>
<dbReference type="RefSeq" id="WP_014782007.1">
    <property type="nucleotide sequence ID" value="NC_018013.1"/>
</dbReference>
<gene>
    <name evidence="2" type="ordered locus">Aeqsu_1254</name>
</gene>
<evidence type="ECO:0000256" key="1">
    <source>
        <dbReference type="SAM" id="SignalP"/>
    </source>
</evidence>
<proteinExistence type="predicted"/>
<organism evidence="2 3">
    <name type="scientific">Aequorivita sublithincola (strain DSM 14238 / LMG 21431 / ACAM 643 / 9-3)</name>
    <dbReference type="NCBI Taxonomy" id="746697"/>
    <lineage>
        <taxon>Bacteria</taxon>
        <taxon>Pseudomonadati</taxon>
        <taxon>Bacteroidota</taxon>
        <taxon>Flavobacteriia</taxon>
        <taxon>Flavobacteriales</taxon>
        <taxon>Flavobacteriaceae</taxon>
        <taxon>Aequorivita</taxon>
    </lineage>
</organism>
<sequence>MNKHVILILLFFISFSFNAQENTSIENRRGQLFFKVGSDYRITPIYNGNKPKDNTLRTNIDSQSSGAAFFYGVEFFPGKNWSLNFNHSFHYTLFYLETFNGDPDDLGGEASVNQLFYDFHFYVNYYIKIFKESEVFVRVGKSMFNRNSNYTTNEAIYDDNGNFVIGISSQGNFNFSPYNLGLGYKKDRVEVLLGIYSTSNTQYLVSESFIIPYFNLAYTIGKM</sequence>
<dbReference type="OrthoDB" id="1444098at2"/>
<name>I3YUT1_AEQSU</name>
<dbReference type="AlphaFoldDB" id="I3YUT1"/>
<dbReference type="HOGENOM" id="CLU_1238060_0_0_10"/>
<dbReference type="eggNOG" id="ENOG5033EA5">
    <property type="taxonomic scope" value="Bacteria"/>
</dbReference>